<gene>
    <name evidence="3" type="ORF">EW145_g2994</name>
</gene>
<feature type="region of interest" description="Disordered" evidence="1">
    <location>
        <begin position="81"/>
        <end position="130"/>
    </location>
</feature>
<comment type="caution">
    <text evidence="3">The sequence shown here is derived from an EMBL/GenBank/DDBJ whole genome shotgun (WGS) entry which is preliminary data.</text>
</comment>
<dbReference type="OrthoDB" id="3251728at2759"/>
<protein>
    <recommendedName>
        <fullName evidence="2">DUF6699 domain-containing protein</fullName>
    </recommendedName>
</protein>
<keyword evidence="4" id="KW-1185">Reference proteome</keyword>
<proteinExistence type="predicted"/>
<dbReference type="Proteomes" id="UP000308199">
    <property type="component" value="Unassembled WGS sequence"/>
</dbReference>
<dbReference type="Pfam" id="PF20415">
    <property type="entry name" value="DUF6699"/>
    <property type="match status" value="1"/>
</dbReference>
<evidence type="ECO:0000259" key="2">
    <source>
        <dbReference type="Pfam" id="PF20415"/>
    </source>
</evidence>
<accession>A0A4V3XD17</accession>
<name>A0A4V3XD17_9AGAM</name>
<reference evidence="3 4" key="1">
    <citation type="submission" date="2019-02" db="EMBL/GenBank/DDBJ databases">
        <title>Genome sequencing of the rare red list fungi Phellinidium pouzarii.</title>
        <authorList>
            <person name="Buettner E."/>
            <person name="Kellner H."/>
        </authorList>
    </citation>
    <scope>NUCLEOTIDE SEQUENCE [LARGE SCALE GENOMIC DNA]</scope>
    <source>
        <strain evidence="3 4">DSM 108285</strain>
    </source>
</reference>
<evidence type="ECO:0000313" key="3">
    <source>
        <dbReference type="EMBL" id="THH08013.1"/>
    </source>
</evidence>
<evidence type="ECO:0000256" key="1">
    <source>
        <dbReference type="SAM" id="MobiDB-lite"/>
    </source>
</evidence>
<dbReference type="EMBL" id="SGPK01000117">
    <property type="protein sequence ID" value="THH08013.1"/>
    <property type="molecule type" value="Genomic_DNA"/>
</dbReference>
<evidence type="ECO:0000313" key="4">
    <source>
        <dbReference type="Proteomes" id="UP000308199"/>
    </source>
</evidence>
<sequence length="346" mass="39288">MYAPGRAAYPRSGYEGEPTGYFKTTLAIGDSTFHTPYQRLPSHHQKGSSYDNIWYLPPPEGRPPPGWDEWEKNVNWPFPANHPEIPSRRPAPKSAPQKEVDVNSNWPFPAPAASRKRTTSQSSGAPPPLMEFVENIEPKANNDLPLSVSIPKKSVKPVIPSQPSQLQTEPFSISPFLLKGSPSLIRFDLRLPYMCARKLVRGAHWTHLNHDDLRQPACTPTRTRMRIYIHACPEWIVKARTSSRDFVTVGDVLEAVHGTFNHAIDNQQWARDSINPEHSGRVNRAFQRRLVKLESTKLVRLEDARRNGFFRVDYLGSQCHFSGLTLAYGGDNSEWWMMDVSSEPKK</sequence>
<organism evidence="3 4">
    <name type="scientific">Phellinidium pouzarii</name>
    <dbReference type="NCBI Taxonomy" id="167371"/>
    <lineage>
        <taxon>Eukaryota</taxon>
        <taxon>Fungi</taxon>
        <taxon>Dikarya</taxon>
        <taxon>Basidiomycota</taxon>
        <taxon>Agaricomycotina</taxon>
        <taxon>Agaricomycetes</taxon>
        <taxon>Hymenochaetales</taxon>
        <taxon>Hymenochaetaceae</taxon>
        <taxon>Phellinidium</taxon>
    </lineage>
</organism>
<dbReference type="InterPro" id="IPR046522">
    <property type="entry name" value="DUF6699"/>
</dbReference>
<feature type="domain" description="DUF6699" evidence="2">
    <location>
        <begin position="185"/>
        <end position="325"/>
    </location>
</feature>
<dbReference type="AlphaFoldDB" id="A0A4V3XD17"/>